<sequence length="343" mass="37396">MTSLETHAPHWHRYTQLTVTPIGCKARTVAPATLQLLLGLMSNGHSIKLGIGRSFFVGDVKRTVTFKFTGTSLNVYCILPNPVISLTNLTTSTVTSVTPPIISTYNLTFTLDGSPINHVFNHASDGSGQFQYNFSVLSMSGLSLSQHTFAMSAPTQTNSTILFDYATYEFPLEDGASSSSLSSPGQAIPTSSTRPSVSSESSKHSNVAAIAGGIIGGICLLFIFGALYYYHRVRQRRIRAGKVEGTDFEPYLSHPMNSVSFANNQIHGSHVDDSNTPPAPMRSIDTSIRKPPMRMQNSNAPESIYSGREGSEREAIIQLRSNLESLQHEFRSQLLPPTYEDAV</sequence>
<feature type="region of interest" description="Disordered" evidence="1">
    <location>
        <begin position="177"/>
        <end position="201"/>
    </location>
</feature>
<dbReference type="Proteomes" id="UP000772434">
    <property type="component" value="Unassembled WGS sequence"/>
</dbReference>
<evidence type="ECO:0000256" key="2">
    <source>
        <dbReference type="SAM" id="Phobius"/>
    </source>
</evidence>
<gene>
    <name evidence="3" type="ORF">BDP27DRAFT_1547116</name>
</gene>
<name>A0A9P5PMM2_9AGAR</name>
<organism evidence="3 4">
    <name type="scientific">Rhodocollybia butyracea</name>
    <dbReference type="NCBI Taxonomy" id="206335"/>
    <lineage>
        <taxon>Eukaryota</taxon>
        <taxon>Fungi</taxon>
        <taxon>Dikarya</taxon>
        <taxon>Basidiomycota</taxon>
        <taxon>Agaricomycotina</taxon>
        <taxon>Agaricomycetes</taxon>
        <taxon>Agaricomycetidae</taxon>
        <taxon>Agaricales</taxon>
        <taxon>Marasmiineae</taxon>
        <taxon>Omphalotaceae</taxon>
        <taxon>Rhodocollybia</taxon>
    </lineage>
</organism>
<keyword evidence="2" id="KW-1133">Transmembrane helix</keyword>
<keyword evidence="4" id="KW-1185">Reference proteome</keyword>
<evidence type="ECO:0000256" key="1">
    <source>
        <dbReference type="SAM" id="MobiDB-lite"/>
    </source>
</evidence>
<dbReference type="EMBL" id="JADNRY010000093">
    <property type="protein sequence ID" value="KAF9066056.1"/>
    <property type="molecule type" value="Genomic_DNA"/>
</dbReference>
<comment type="caution">
    <text evidence="3">The sequence shown here is derived from an EMBL/GenBank/DDBJ whole genome shotgun (WGS) entry which is preliminary data.</text>
</comment>
<proteinExistence type="predicted"/>
<dbReference type="OrthoDB" id="3270641at2759"/>
<evidence type="ECO:0000313" key="3">
    <source>
        <dbReference type="EMBL" id="KAF9066056.1"/>
    </source>
</evidence>
<dbReference type="AlphaFoldDB" id="A0A9P5PMM2"/>
<accession>A0A9P5PMM2</accession>
<evidence type="ECO:0000313" key="4">
    <source>
        <dbReference type="Proteomes" id="UP000772434"/>
    </source>
</evidence>
<feature type="transmembrane region" description="Helical" evidence="2">
    <location>
        <begin position="207"/>
        <end position="230"/>
    </location>
</feature>
<keyword evidence="2" id="KW-0472">Membrane</keyword>
<keyword evidence="2" id="KW-0812">Transmembrane</keyword>
<protein>
    <submittedName>
        <fullName evidence="3">Uncharacterized protein</fullName>
    </submittedName>
</protein>
<feature type="compositionally biased region" description="Low complexity" evidence="1">
    <location>
        <begin position="191"/>
        <end position="201"/>
    </location>
</feature>
<reference evidence="3" key="1">
    <citation type="submission" date="2020-11" db="EMBL/GenBank/DDBJ databases">
        <authorList>
            <consortium name="DOE Joint Genome Institute"/>
            <person name="Ahrendt S."/>
            <person name="Riley R."/>
            <person name="Andreopoulos W."/>
            <person name="Labutti K."/>
            <person name="Pangilinan J."/>
            <person name="Ruiz-Duenas F.J."/>
            <person name="Barrasa J.M."/>
            <person name="Sanchez-Garcia M."/>
            <person name="Camarero S."/>
            <person name="Miyauchi S."/>
            <person name="Serrano A."/>
            <person name="Linde D."/>
            <person name="Babiker R."/>
            <person name="Drula E."/>
            <person name="Ayuso-Fernandez I."/>
            <person name="Pacheco R."/>
            <person name="Padilla G."/>
            <person name="Ferreira P."/>
            <person name="Barriuso J."/>
            <person name="Kellner H."/>
            <person name="Castanera R."/>
            <person name="Alfaro M."/>
            <person name="Ramirez L."/>
            <person name="Pisabarro A.G."/>
            <person name="Kuo A."/>
            <person name="Tritt A."/>
            <person name="Lipzen A."/>
            <person name="He G."/>
            <person name="Yan M."/>
            <person name="Ng V."/>
            <person name="Cullen D."/>
            <person name="Martin F."/>
            <person name="Rosso M.-N."/>
            <person name="Henrissat B."/>
            <person name="Hibbett D."/>
            <person name="Martinez A.T."/>
            <person name="Grigoriev I.V."/>
        </authorList>
    </citation>
    <scope>NUCLEOTIDE SEQUENCE</scope>
    <source>
        <strain evidence="3">AH 40177</strain>
    </source>
</reference>